<sequence length="565" mass="63337">MNPHKLIEPLFFKKSHHCMVVIFDLFFEWGWGFCLLTPPRFKRDDSSFASNVGGPVAKTDKNSTTTTTSRSLGGDEPYNDLEPCEMDQQTADDCRRFKRDDASFASNFGGPIAKSGKNETSGSSRKCNNEKKVDTTTNNNNNNNNNRGKWKMLTKIERRVSYGQQRRPLQFWPNLRWKRQLNSSLGAIASQSAMAANNNPPNLPARNTMPKPEEKLVQKLTNDDKDLDSKFGQCLAKTGRKLAEKVKKSDILELFKKNLEKVKQLRENRLSPFDAQFDEAGKFCDLPFDDFVKSHTGVKLPDLTNIRQIPSTAIIKKPNAPKLQWTAKNVFGAARDQGSCGSCYAMSTADILAAQAKIESKNFDQSLKRLSAQYMVDCLQEPDAFKCDGGRPINIVDDLARCQKNNKTGYCMLPEEDCYPYRNSSGQCKKTCQPISSAEMLDIRGPSEKNIMANLLQWGPVLAIVGVTDAWQFYNGSGVIRRRQCTQEQMHAVLVTGYDYTTCVPTYTVRNSWGADWGGKGYVKLEAGKNTCSVAKSVMYVCSSECGTTGRNFEYVTSNPNFSQD</sequence>
<name>A0A915L2P9_ROMCU</name>
<keyword evidence="4" id="KW-0788">Thiol protease</keyword>
<dbReference type="InterPro" id="IPR000668">
    <property type="entry name" value="Peptidase_C1A_C"/>
</dbReference>
<evidence type="ECO:0000256" key="2">
    <source>
        <dbReference type="ARBA" id="ARBA00022670"/>
    </source>
</evidence>
<dbReference type="PROSITE" id="PS00139">
    <property type="entry name" value="THIOL_PROTEASE_CYS"/>
    <property type="match status" value="1"/>
</dbReference>
<evidence type="ECO:0000256" key="5">
    <source>
        <dbReference type="SAM" id="MobiDB-lite"/>
    </source>
</evidence>
<dbReference type="PANTHER" id="PTHR12411">
    <property type="entry name" value="CYSTEINE PROTEASE FAMILY C1-RELATED"/>
    <property type="match status" value="1"/>
</dbReference>
<dbReference type="InterPro" id="IPR039417">
    <property type="entry name" value="Peptidase_C1A_papain-like"/>
</dbReference>
<keyword evidence="2" id="KW-0645">Protease</keyword>
<protein>
    <submittedName>
        <fullName evidence="8">Peptidase C1A papain C-terminal domain-containing protein</fullName>
    </submittedName>
</protein>
<dbReference type="SUPFAM" id="SSF54001">
    <property type="entry name" value="Cysteine proteinases"/>
    <property type="match status" value="1"/>
</dbReference>
<evidence type="ECO:0000256" key="1">
    <source>
        <dbReference type="ARBA" id="ARBA00008455"/>
    </source>
</evidence>
<evidence type="ECO:0000259" key="6">
    <source>
        <dbReference type="SMART" id="SM00645"/>
    </source>
</evidence>
<dbReference type="Proteomes" id="UP000887565">
    <property type="component" value="Unplaced"/>
</dbReference>
<keyword evidence="7" id="KW-1185">Reference proteome</keyword>
<organism evidence="7 8">
    <name type="scientific">Romanomermis culicivorax</name>
    <name type="common">Nematode worm</name>
    <dbReference type="NCBI Taxonomy" id="13658"/>
    <lineage>
        <taxon>Eukaryota</taxon>
        <taxon>Metazoa</taxon>
        <taxon>Ecdysozoa</taxon>
        <taxon>Nematoda</taxon>
        <taxon>Enoplea</taxon>
        <taxon>Dorylaimia</taxon>
        <taxon>Mermithida</taxon>
        <taxon>Mermithoidea</taxon>
        <taxon>Mermithidae</taxon>
        <taxon>Romanomermis</taxon>
    </lineage>
</organism>
<feature type="region of interest" description="Disordered" evidence="5">
    <location>
        <begin position="108"/>
        <end position="148"/>
    </location>
</feature>
<evidence type="ECO:0000256" key="3">
    <source>
        <dbReference type="ARBA" id="ARBA00022801"/>
    </source>
</evidence>
<feature type="compositionally biased region" description="Low complexity" evidence="5">
    <location>
        <begin position="135"/>
        <end position="146"/>
    </location>
</feature>
<dbReference type="InterPro" id="IPR013128">
    <property type="entry name" value="Peptidase_C1A"/>
</dbReference>
<dbReference type="InterPro" id="IPR000169">
    <property type="entry name" value="Pept_cys_AS"/>
</dbReference>
<dbReference type="SMART" id="SM00645">
    <property type="entry name" value="Pept_C1"/>
    <property type="match status" value="1"/>
</dbReference>
<comment type="similarity">
    <text evidence="1">Belongs to the peptidase C1 family.</text>
</comment>
<dbReference type="GO" id="GO:0008234">
    <property type="term" value="F:cysteine-type peptidase activity"/>
    <property type="evidence" value="ECO:0007669"/>
    <property type="project" value="UniProtKB-KW"/>
</dbReference>
<evidence type="ECO:0000313" key="7">
    <source>
        <dbReference type="Proteomes" id="UP000887565"/>
    </source>
</evidence>
<dbReference type="Gene3D" id="3.90.70.10">
    <property type="entry name" value="Cysteine proteinases"/>
    <property type="match status" value="1"/>
</dbReference>
<proteinExistence type="inferred from homology"/>
<feature type="domain" description="Peptidase C1A papain C-terminal" evidence="6">
    <location>
        <begin position="319"/>
        <end position="542"/>
    </location>
</feature>
<evidence type="ECO:0000313" key="8">
    <source>
        <dbReference type="WBParaSite" id="nRc.2.0.1.t44767-RA"/>
    </source>
</evidence>
<dbReference type="GO" id="GO:0006508">
    <property type="term" value="P:proteolysis"/>
    <property type="evidence" value="ECO:0007669"/>
    <property type="project" value="UniProtKB-KW"/>
</dbReference>
<accession>A0A915L2P9</accession>
<dbReference type="Pfam" id="PF00112">
    <property type="entry name" value="Peptidase_C1"/>
    <property type="match status" value="1"/>
</dbReference>
<evidence type="ECO:0000256" key="4">
    <source>
        <dbReference type="ARBA" id="ARBA00022807"/>
    </source>
</evidence>
<dbReference type="CDD" id="cd02248">
    <property type="entry name" value="Peptidase_C1A"/>
    <property type="match status" value="1"/>
</dbReference>
<dbReference type="WBParaSite" id="nRc.2.0.1.t44767-RA">
    <property type="protein sequence ID" value="nRc.2.0.1.t44767-RA"/>
    <property type="gene ID" value="nRc.2.0.1.g44767"/>
</dbReference>
<dbReference type="InterPro" id="IPR038765">
    <property type="entry name" value="Papain-like_cys_pep_sf"/>
</dbReference>
<keyword evidence="3" id="KW-0378">Hydrolase</keyword>
<feature type="region of interest" description="Disordered" evidence="5">
    <location>
        <begin position="47"/>
        <end position="81"/>
    </location>
</feature>
<reference evidence="8" key="1">
    <citation type="submission" date="2022-11" db="UniProtKB">
        <authorList>
            <consortium name="WormBaseParasite"/>
        </authorList>
    </citation>
    <scope>IDENTIFICATION</scope>
</reference>
<dbReference type="AlphaFoldDB" id="A0A915L2P9"/>